<organism evidence="1">
    <name type="scientific">marine sediment metagenome</name>
    <dbReference type="NCBI Taxonomy" id="412755"/>
    <lineage>
        <taxon>unclassified sequences</taxon>
        <taxon>metagenomes</taxon>
        <taxon>ecological metagenomes</taxon>
    </lineage>
</organism>
<reference evidence="1" key="1">
    <citation type="journal article" date="2014" name="Front. Microbiol.">
        <title>High frequency of phylogenetically diverse reductive dehalogenase-homologous genes in deep subseafloor sedimentary metagenomes.</title>
        <authorList>
            <person name="Kawai M."/>
            <person name="Futagami T."/>
            <person name="Toyoda A."/>
            <person name="Takaki Y."/>
            <person name="Nishi S."/>
            <person name="Hori S."/>
            <person name="Arai W."/>
            <person name="Tsubouchi T."/>
            <person name="Morono Y."/>
            <person name="Uchiyama I."/>
            <person name="Ito T."/>
            <person name="Fujiyama A."/>
            <person name="Inagaki F."/>
            <person name="Takami H."/>
        </authorList>
    </citation>
    <scope>NUCLEOTIDE SEQUENCE</scope>
    <source>
        <strain evidence="1">Expedition CK06-06</strain>
    </source>
</reference>
<sequence length="92" mass="10424">DDHVGVNANASTIKEIDLNNPDYFMASDNVYAVVITENQKLFISISLGKIELNKETYFAISPQVPLFKAMERLKKGDSFVFNGKKHQIKDLF</sequence>
<dbReference type="EMBL" id="BARU01016488">
    <property type="protein sequence ID" value="GAH61152.1"/>
    <property type="molecule type" value="Genomic_DNA"/>
</dbReference>
<evidence type="ECO:0000313" key="1">
    <source>
        <dbReference type="EMBL" id="GAH61152.1"/>
    </source>
</evidence>
<dbReference type="AlphaFoldDB" id="X1GVG4"/>
<gene>
    <name evidence="1" type="ORF">S03H2_27398</name>
</gene>
<accession>X1GVG4</accession>
<proteinExistence type="predicted"/>
<comment type="caution">
    <text evidence="1">The sequence shown here is derived from an EMBL/GenBank/DDBJ whole genome shotgun (WGS) entry which is preliminary data.</text>
</comment>
<name>X1GVG4_9ZZZZ</name>
<protein>
    <submittedName>
        <fullName evidence="1">Uncharacterized protein</fullName>
    </submittedName>
</protein>
<feature type="non-terminal residue" evidence="1">
    <location>
        <position position="1"/>
    </location>
</feature>